<keyword evidence="1" id="KW-0812">Transmembrane</keyword>
<name>A0ABS7JZC2_9BACI</name>
<proteinExistence type="predicted"/>
<organism evidence="2 3">
    <name type="scientific">Mesobacillus maritimus</name>
    <dbReference type="NCBI Taxonomy" id="1643336"/>
    <lineage>
        <taxon>Bacteria</taxon>
        <taxon>Bacillati</taxon>
        <taxon>Bacillota</taxon>
        <taxon>Bacilli</taxon>
        <taxon>Bacillales</taxon>
        <taxon>Bacillaceae</taxon>
        <taxon>Mesobacillus</taxon>
    </lineage>
</organism>
<feature type="transmembrane region" description="Helical" evidence="1">
    <location>
        <begin position="6"/>
        <end position="29"/>
    </location>
</feature>
<dbReference type="RefSeq" id="WP_221870210.1">
    <property type="nucleotide sequence ID" value="NZ_JACWFH010000001.1"/>
</dbReference>
<evidence type="ECO:0000313" key="2">
    <source>
        <dbReference type="EMBL" id="MBY0095342.1"/>
    </source>
</evidence>
<keyword evidence="3" id="KW-1185">Reference proteome</keyword>
<reference evidence="2 3" key="1">
    <citation type="submission" date="2020-07" db="EMBL/GenBank/DDBJ databases">
        <title>Fungal Genomes of the International Space Station.</title>
        <authorList>
            <person name="Seuylemezian A."/>
            <person name="Singh N.K."/>
            <person name="Wood J."/>
            <person name="Venkateswaran K."/>
        </authorList>
    </citation>
    <scope>NUCLEOTIDE SEQUENCE [LARGE SCALE GENOMIC DNA]</scope>
    <source>
        <strain evidence="2 3">PL-B2</strain>
    </source>
</reference>
<dbReference type="EMBL" id="JACWFH010000001">
    <property type="protein sequence ID" value="MBY0095342.1"/>
    <property type="molecule type" value="Genomic_DNA"/>
</dbReference>
<evidence type="ECO:0000256" key="1">
    <source>
        <dbReference type="SAM" id="Phobius"/>
    </source>
</evidence>
<keyword evidence="1" id="KW-0472">Membrane</keyword>
<comment type="caution">
    <text evidence="2">The sequence shown here is derived from an EMBL/GenBank/DDBJ whole genome shotgun (WGS) entry which is preliminary data.</text>
</comment>
<accession>A0ABS7JZC2</accession>
<protein>
    <submittedName>
        <fullName evidence="2">Uncharacterized protein</fullName>
    </submittedName>
</protein>
<evidence type="ECO:0000313" key="3">
    <source>
        <dbReference type="Proteomes" id="UP000769780"/>
    </source>
</evidence>
<dbReference type="Proteomes" id="UP000769780">
    <property type="component" value="Unassembled WGS sequence"/>
</dbReference>
<sequence>MGGYIVDFTIVALLIIGITALNGVMSNAIGLKVFGGKNKNEIVDKSVSLQTGWKSVGGTKKK</sequence>
<keyword evidence="1" id="KW-1133">Transmembrane helix</keyword>
<gene>
    <name evidence="2" type="ORF">H0185_00710</name>
</gene>